<dbReference type="Proteomes" id="UP001317779">
    <property type="component" value="Chromosome"/>
</dbReference>
<dbReference type="CDD" id="cd00063">
    <property type="entry name" value="FN3"/>
    <property type="match status" value="4"/>
</dbReference>
<evidence type="ECO:0000313" key="7">
    <source>
        <dbReference type="EMBL" id="BDV31831.1"/>
    </source>
</evidence>
<dbReference type="PANTHER" id="PTHR13817:SF73">
    <property type="entry name" value="FIBRONECTIN TYPE-III DOMAIN-CONTAINING PROTEIN"/>
    <property type="match status" value="1"/>
</dbReference>
<feature type="region of interest" description="Disordered" evidence="4">
    <location>
        <begin position="346"/>
        <end position="365"/>
    </location>
</feature>
<evidence type="ECO:0000313" key="8">
    <source>
        <dbReference type="Proteomes" id="UP001317779"/>
    </source>
</evidence>
<protein>
    <recommendedName>
        <fullName evidence="6">Fibronectin type-III domain-containing protein</fullName>
    </recommendedName>
</protein>
<evidence type="ECO:0000256" key="4">
    <source>
        <dbReference type="SAM" id="MobiDB-lite"/>
    </source>
</evidence>
<keyword evidence="1" id="KW-0677">Repeat</keyword>
<keyword evidence="3" id="KW-0624">Polysaccharide degradation</keyword>
<keyword evidence="3" id="KW-0119">Carbohydrate metabolism</keyword>
<gene>
    <name evidence="7" type="ORF">Microterr_24910</name>
</gene>
<feature type="chain" id="PRO_5045551918" description="Fibronectin type-III domain-containing protein" evidence="5">
    <location>
        <begin position="28"/>
        <end position="1314"/>
    </location>
</feature>
<dbReference type="RefSeq" id="WP_263797588.1">
    <property type="nucleotide sequence ID" value="NZ_AP027141.1"/>
</dbReference>
<dbReference type="InterPro" id="IPR050964">
    <property type="entry name" value="Striated_Muscle_Regulatory"/>
</dbReference>
<dbReference type="InterPro" id="IPR013783">
    <property type="entry name" value="Ig-like_fold"/>
</dbReference>
<proteinExistence type="predicted"/>
<evidence type="ECO:0000256" key="3">
    <source>
        <dbReference type="ARBA" id="ARBA00023326"/>
    </source>
</evidence>
<dbReference type="EMBL" id="AP027141">
    <property type="protein sequence ID" value="BDV31831.1"/>
    <property type="molecule type" value="Genomic_DNA"/>
</dbReference>
<evidence type="ECO:0000256" key="5">
    <source>
        <dbReference type="SAM" id="SignalP"/>
    </source>
</evidence>
<dbReference type="InterPro" id="IPR036116">
    <property type="entry name" value="FN3_sf"/>
</dbReference>
<feature type="domain" description="Fibronectin type-III" evidence="6">
    <location>
        <begin position="1037"/>
        <end position="1127"/>
    </location>
</feature>
<keyword evidence="8" id="KW-1185">Reference proteome</keyword>
<evidence type="ECO:0000256" key="2">
    <source>
        <dbReference type="ARBA" id="ARBA00023295"/>
    </source>
</evidence>
<dbReference type="SUPFAM" id="SSF49265">
    <property type="entry name" value="Fibronectin type III"/>
    <property type="match status" value="4"/>
</dbReference>
<evidence type="ECO:0000256" key="1">
    <source>
        <dbReference type="ARBA" id="ARBA00022737"/>
    </source>
</evidence>
<feature type="domain" description="Fibronectin type-III" evidence="6">
    <location>
        <begin position="932"/>
        <end position="1035"/>
    </location>
</feature>
<dbReference type="PROSITE" id="PS50853">
    <property type="entry name" value="FN3"/>
    <property type="match status" value="5"/>
</dbReference>
<keyword evidence="2" id="KW-0378">Hydrolase</keyword>
<dbReference type="PANTHER" id="PTHR13817">
    <property type="entry name" value="TITIN"/>
    <property type="match status" value="1"/>
</dbReference>
<dbReference type="InterPro" id="IPR003961">
    <property type="entry name" value="FN3_dom"/>
</dbReference>
<sequence length="1314" mass="137148">MNLRRAVSAVIIGALIGAGVAAAPALAAGPSSPSGLAADAYVDGTVHFAWAASPGASAYRVEWSADPTFPTGAVSMVDTYGLDHVTRSQPNASSPADAPAEIYWRVTAFGTGTSTSTLGEPSGANLVEVGLDSAPETLRPGAEDAVEHIAYPDPTVFSWEPVVGAISYQLEYTSDTLGGGASVTQAVAGTQFAPVNPLARVDSSGNVLTWTWRVRAQFYNGTTSASPAVFGTWSPAREFQITWDDAPSDLHPADEVATVHSDLAFSWDAVPGAAKYRVTFGEAADGVGANRTILNPRTIDVFTTTYIPTVQVSDTTRFWQVTPLDYANNLGTPSAVQQYKKKWTTSDQASLPSDPGNAAPVSVTGSTSSLTAPTTYLSDFELAWQPLPRATFYDLEVRDTYSNVYVCRTASTSATILGRYESGLDNSGAGEVLKSVGDCLWDTTNTLQKGTPIQPGRTYNWRVRGVDLTGSSTTSITAALPSGAQISNWSETRYVTVSPEDRPVPETVAVDLDLDAFATDNPSSASGQPAPLMSWSRSGRIVDEAWANAPAYLVTLYKNPQRTAEIASVVTTSTTLRLNGVLADNVTAEPYYASVHPVAFAITQFTGGILLIGGVDNESHDSFEWHKESHSLTGLSTTALTDGSVRLSWNPQSVTGLQDGGSRGYQVRVFNGSVQQGIAKEVEYPFFMAQKPAASNDASFPSTATDVPLAPGTNYSFDVAPLDANGNPGPVSKSSTFSVGIATPAVSAPASVAGGSAALTWASVPGALKYSVQYRRVGGTWSSAVVVSQTAATITGLDQGSYEWQVRTHDASNLTTNVSPWSTTQTFSVGSAPGGVQLEDATVLPLNDRVLYWASTVDGATRFLVQIAEDVAFTAGVKNYETVATSFAIPDALVANKQYYWRVKALSEPVGASSALRVLAVSAADTFTARTVPAKVSGLTLTKVDTGLTAKWTLLTGAATGTDVPIRYVVAYREKSSDGDWSGAIQTETGTAVSSFGVQNLEPGMVYEFRVAATNSEGLGPWSDVKELATATAPTGAPTLTVTPKLGELSLKIGSVSANGGSAITGYRVSYRVSGAVTWTTKDIPVSSTYALTGLENATGYQVSVAAINVIGEGPATEVSTRTLGYSSAPQTLKATRGDTKATVTWTAPATPNGTVTGYVVEKRLGTTGTWTAAATTSASTLTAALTGLTNGKTYQIRVAAKTSVGVGTYAAAVSVLPAGKPLAPTKVTAVSDRKGTITVAWPKASSNGSAITSYVVKYSTNGSSWSTLKTVSASTLKVVTTKGSHGKRVYFTVYAKNALGTSPASAKVSVIRK</sequence>
<accession>A0ABM8E276</accession>
<dbReference type="Pfam" id="PF00041">
    <property type="entry name" value="fn3"/>
    <property type="match status" value="3"/>
</dbReference>
<dbReference type="SMART" id="SM00060">
    <property type="entry name" value="FN3"/>
    <property type="match status" value="6"/>
</dbReference>
<dbReference type="Gene3D" id="2.60.40.10">
    <property type="entry name" value="Immunoglobulins"/>
    <property type="match status" value="11"/>
</dbReference>
<organism evidence="7 8">
    <name type="scientific">Microbacterium terricola</name>
    <dbReference type="NCBI Taxonomy" id="344163"/>
    <lineage>
        <taxon>Bacteria</taxon>
        <taxon>Bacillati</taxon>
        <taxon>Actinomycetota</taxon>
        <taxon>Actinomycetes</taxon>
        <taxon>Micrococcales</taxon>
        <taxon>Microbacteriaceae</taxon>
        <taxon>Microbacterium</taxon>
    </lineage>
</organism>
<feature type="domain" description="Fibronectin type-III" evidence="6">
    <location>
        <begin position="1224"/>
        <end position="1314"/>
    </location>
</feature>
<dbReference type="PRINTS" id="PR00014">
    <property type="entry name" value="FNTYPEIII"/>
</dbReference>
<reference evidence="7 8" key="1">
    <citation type="submission" date="2022-12" db="EMBL/GenBank/DDBJ databases">
        <title>Microbacterium terricola strain KV-448 chromosome, complete genome.</title>
        <authorList>
            <person name="Oshima T."/>
            <person name="Moriya T."/>
            <person name="Bessho Y."/>
        </authorList>
    </citation>
    <scope>NUCLEOTIDE SEQUENCE [LARGE SCALE GENOMIC DNA]</scope>
    <source>
        <strain evidence="7 8">KV-448</strain>
    </source>
</reference>
<feature type="domain" description="Fibronectin type-III" evidence="6">
    <location>
        <begin position="1129"/>
        <end position="1222"/>
    </location>
</feature>
<keyword evidence="2" id="KW-0326">Glycosidase</keyword>
<feature type="signal peptide" evidence="5">
    <location>
        <begin position="1"/>
        <end position="27"/>
    </location>
</feature>
<evidence type="ECO:0000259" key="6">
    <source>
        <dbReference type="PROSITE" id="PS50853"/>
    </source>
</evidence>
<keyword evidence="5" id="KW-0732">Signal</keyword>
<feature type="domain" description="Fibronectin type-III" evidence="6">
    <location>
        <begin position="631"/>
        <end position="742"/>
    </location>
</feature>
<name>A0ABM8E276_9MICO</name>